<dbReference type="InterPro" id="IPR042216">
    <property type="entry name" value="MitoNEET_CISD"/>
</dbReference>
<organism evidence="6 7">
    <name type="scientific">Paragemmobacter ruber</name>
    <dbReference type="NCBI Taxonomy" id="1985673"/>
    <lineage>
        <taxon>Bacteria</taxon>
        <taxon>Pseudomonadati</taxon>
        <taxon>Pseudomonadota</taxon>
        <taxon>Alphaproteobacteria</taxon>
        <taxon>Rhodobacterales</taxon>
        <taxon>Paracoccaceae</taxon>
        <taxon>Paragemmobacter</taxon>
    </lineage>
</organism>
<dbReference type="Proteomes" id="UP001517376">
    <property type="component" value="Unassembled WGS sequence"/>
</dbReference>
<evidence type="ECO:0000256" key="3">
    <source>
        <dbReference type="ARBA" id="ARBA00023004"/>
    </source>
</evidence>
<proteinExistence type="predicted"/>
<gene>
    <name evidence="6" type="ORF">GU920_14335</name>
</gene>
<dbReference type="PANTHER" id="PTHR46491">
    <property type="entry name" value="CDGSH IRON SULFUR DOMAIN PROTEIN HOMOLOG"/>
    <property type="match status" value="1"/>
</dbReference>
<feature type="domain" description="Iron-binding zinc finger CDGSH type" evidence="5">
    <location>
        <begin position="95"/>
        <end position="133"/>
    </location>
</feature>
<comment type="caution">
    <text evidence="6">The sequence shown here is derived from an EMBL/GenBank/DDBJ whole genome shotgun (WGS) entry which is preliminary data.</text>
</comment>
<evidence type="ECO:0000259" key="5">
    <source>
        <dbReference type="SMART" id="SM00704"/>
    </source>
</evidence>
<evidence type="ECO:0000313" key="6">
    <source>
        <dbReference type="EMBL" id="NBE08715.1"/>
    </source>
</evidence>
<dbReference type="Pfam" id="PF06902">
    <property type="entry name" value="Fer4_19"/>
    <property type="match status" value="1"/>
</dbReference>
<dbReference type="PANTHER" id="PTHR46491:SF3">
    <property type="entry name" value="CDGSH IRON-SULFUR DOMAIN-CONTAINING PROTEIN 3, MITOCHONDRIAL"/>
    <property type="match status" value="1"/>
</dbReference>
<keyword evidence="3" id="KW-0408">Iron</keyword>
<evidence type="ECO:0000313" key="7">
    <source>
        <dbReference type="Proteomes" id="UP001517376"/>
    </source>
</evidence>
<keyword evidence="2" id="KW-0479">Metal-binding</keyword>
<name>A0ABW9Y803_9RHOB</name>
<feature type="domain" description="Iron-binding zinc finger CDGSH type" evidence="5">
    <location>
        <begin position="170"/>
        <end position="209"/>
    </location>
</feature>
<keyword evidence="7" id="KW-1185">Reference proteome</keyword>
<dbReference type="InterPro" id="IPR010693">
    <property type="entry name" value="Divergent_4Fe-4S_mono-cluster"/>
</dbReference>
<dbReference type="InterPro" id="IPR018967">
    <property type="entry name" value="FeS-contain_CDGSH-typ"/>
</dbReference>
<evidence type="ECO:0000256" key="1">
    <source>
        <dbReference type="ARBA" id="ARBA00022714"/>
    </source>
</evidence>
<dbReference type="RefSeq" id="WP_161767761.1">
    <property type="nucleotide sequence ID" value="NZ_JAAATW010000003.1"/>
</dbReference>
<evidence type="ECO:0000256" key="4">
    <source>
        <dbReference type="ARBA" id="ARBA00023014"/>
    </source>
</evidence>
<dbReference type="Pfam" id="PF09360">
    <property type="entry name" value="zf-CDGSH"/>
    <property type="match status" value="2"/>
</dbReference>
<dbReference type="Gene3D" id="3.40.5.90">
    <property type="entry name" value="CDGSH iron-sulfur domain, mitoNEET-type"/>
    <property type="match status" value="2"/>
</dbReference>
<protein>
    <submittedName>
        <fullName evidence="6">Iron-binding protein</fullName>
    </submittedName>
</protein>
<dbReference type="InterPro" id="IPR052950">
    <property type="entry name" value="CISD"/>
</dbReference>
<dbReference type="EMBL" id="JAAATW010000003">
    <property type="protein sequence ID" value="NBE08715.1"/>
    <property type="molecule type" value="Genomic_DNA"/>
</dbReference>
<keyword evidence="4" id="KW-0411">Iron-sulfur</keyword>
<dbReference type="SMART" id="SM00704">
    <property type="entry name" value="ZnF_CDGSH"/>
    <property type="match status" value="2"/>
</dbReference>
<reference evidence="7" key="1">
    <citation type="submission" date="2020-01" db="EMBL/GenBank/DDBJ databases">
        <title>Sphingomonas sp. strain CSW-10.</title>
        <authorList>
            <person name="Chen W.-M."/>
        </authorList>
    </citation>
    <scope>NUCLEOTIDE SEQUENCE [LARGE SCALE GENOMIC DNA]</scope>
    <source>
        <strain evidence="7">CCP-1</strain>
    </source>
</reference>
<accession>A0ABW9Y803</accession>
<evidence type="ECO:0000256" key="2">
    <source>
        <dbReference type="ARBA" id="ARBA00022723"/>
    </source>
</evidence>
<sequence>MVEVVKGREVTVTFDGAKCVHSRNCVLGNPKVFVPNVKGEWIFPDAAPAEAVLRIGFNCPSGAIRVARNDGAGSSEVAPVVNTLRVRENGPYAIEAPILVQGAEAGVRATLCRCGASATKPYCDGSHVAAGFTATGEPAAKESAALEARDEAVLVEPQKDGPLKVVGNLEIVSGTGRTVNRVTQVWLCRCGASKNKPYCDGSHKAAGFVAE</sequence>
<keyword evidence="1" id="KW-0001">2Fe-2S</keyword>